<dbReference type="Proteomes" id="UP000299102">
    <property type="component" value="Unassembled WGS sequence"/>
</dbReference>
<proteinExistence type="predicted"/>
<keyword evidence="3" id="KW-1185">Reference proteome</keyword>
<dbReference type="AlphaFoldDB" id="A0A4C1ZAE7"/>
<organism evidence="2 3">
    <name type="scientific">Eumeta variegata</name>
    <name type="common">Bagworm moth</name>
    <name type="synonym">Eumeta japonica</name>
    <dbReference type="NCBI Taxonomy" id="151549"/>
    <lineage>
        <taxon>Eukaryota</taxon>
        <taxon>Metazoa</taxon>
        <taxon>Ecdysozoa</taxon>
        <taxon>Arthropoda</taxon>
        <taxon>Hexapoda</taxon>
        <taxon>Insecta</taxon>
        <taxon>Pterygota</taxon>
        <taxon>Neoptera</taxon>
        <taxon>Endopterygota</taxon>
        <taxon>Lepidoptera</taxon>
        <taxon>Glossata</taxon>
        <taxon>Ditrysia</taxon>
        <taxon>Tineoidea</taxon>
        <taxon>Psychidae</taxon>
        <taxon>Oiketicinae</taxon>
        <taxon>Eumeta</taxon>
    </lineage>
</organism>
<dbReference type="PANTHER" id="PTHR31918">
    <property type="entry name" value="TRANSMEMBRANE PROTEIN 181"/>
    <property type="match status" value="1"/>
</dbReference>
<comment type="caution">
    <text evidence="2">The sequence shown here is derived from an EMBL/GenBank/DDBJ whole genome shotgun (WGS) entry which is preliminary data.</text>
</comment>
<evidence type="ECO:0000256" key="1">
    <source>
        <dbReference type="SAM" id="Phobius"/>
    </source>
</evidence>
<dbReference type="GO" id="GO:0015643">
    <property type="term" value="F:toxic substance binding"/>
    <property type="evidence" value="ECO:0007669"/>
    <property type="project" value="InterPro"/>
</dbReference>
<keyword evidence="1" id="KW-1133">Transmembrane helix</keyword>
<accession>A0A4C1ZAE7</accession>
<gene>
    <name evidence="2" type="ORF">EVAR_104029_1</name>
</gene>
<evidence type="ECO:0000313" key="2">
    <source>
        <dbReference type="EMBL" id="GBP83585.1"/>
    </source>
</evidence>
<keyword evidence="1" id="KW-0472">Membrane</keyword>
<feature type="transmembrane region" description="Helical" evidence="1">
    <location>
        <begin position="139"/>
        <end position="160"/>
    </location>
</feature>
<keyword evidence="1" id="KW-0812">Transmembrane</keyword>
<dbReference type="EMBL" id="BGZK01001627">
    <property type="protein sequence ID" value="GBP83585.1"/>
    <property type="molecule type" value="Genomic_DNA"/>
</dbReference>
<reference evidence="2 3" key="1">
    <citation type="journal article" date="2019" name="Commun. Biol.">
        <title>The bagworm genome reveals a unique fibroin gene that provides high tensile strength.</title>
        <authorList>
            <person name="Kono N."/>
            <person name="Nakamura H."/>
            <person name="Ohtoshi R."/>
            <person name="Tomita M."/>
            <person name="Numata K."/>
            <person name="Arakawa K."/>
        </authorList>
    </citation>
    <scope>NUCLEOTIDE SEQUENCE [LARGE SCALE GENOMIC DNA]</scope>
</reference>
<protein>
    <submittedName>
        <fullName evidence="2">Uncharacterized protein</fullName>
    </submittedName>
</protein>
<dbReference type="STRING" id="151549.A0A4C1ZAE7"/>
<dbReference type="PANTHER" id="PTHR31918:SF1">
    <property type="entry name" value="TRANSMEMBRANE PROTEIN 181"/>
    <property type="match status" value="1"/>
</dbReference>
<dbReference type="InterPro" id="IPR040416">
    <property type="entry name" value="TMEM181"/>
</dbReference>
<dbReference type="OrthoDB" id="28186at2759"/>
<name>A0A4C1ZAE7_EUMVA</name>
<evidence type="ECO:0000313" key="3">
    <source>
        <dbReference type="Proteomes" id="UP000299102"/>
    </source>
</evidence>
<sequence length="297" mass="33755">MRDLIATSSIRYTDNARNCRSELRVNDAMRRFNVRRLFLLFPVTPLGASINYVRRLRGVDQVESHPILHRWRGFDKYHHKGFTEHIDLSSNRAGPAQGDTMDAANVGYSYYLPSGGWNYKIRNTLSVQMRIYSMHKGEFVMVFIAFFALFGLGVFIGLAGPSPTNTTALSATSVLTNTSDIYRGPFCLHSPPLGTRVQQLWLLAEIITDNNDDREATTKLYCPLSAPPHTVQRTKLFRCEISHKSVAMAQNWHAGEKRRKGQGVINLRITSFAGNSERQSFVLVLYLDNYVKLCFVR</sequence>